<name>A0A4Q7U7C9_9MICO</name>
<evidence type="ECO:0000256" key="1">
    <source>
        <dbReference type="ARBA" id="ARBA00004651"/>
    </source>
</evidence>
<evidence type="ECO:0000256" key="6">
    <source>
        <dbReference type="ARBA" id="ARBA00023065"/>
    </source>
</evidence>
<evidence type="ECO:0000313" key="10">
    <source>
        <dbReference type="Proteomes" id="UP000291832"/>
    </source>
</evidence>
<keyword evidence="6" id="KW-0406">Ion transport</keyword>
<dbReference type="GO" id="GO:0008324">
    <property type="term" value="F:monoatomic cation transmembrane transporter activity"/>
    <property type="evidence" value="ECO:0007669"/>
    <property type="project" value="InterPro"/>
</dbReference>
<feature type="transmembrane region" description="Helical" evidence="8">
    <location>
        <begin position="187"/>
        <end position="207"/>
    </location>
</feature>
<gene>
    <name evidence="9" type="ORF">EV139_0085</name>
</gene>
<evidence type="ECO:0000256" key="5">
    <source>
        <dbReference type="ARBA" id="ARBA00022989"/>
    </source>
</evidence>
<feature type="transmembrane region" description="Helical" evidence="8">
    <location>
        <begin position="296"/>
        <end position="314"/>
    </location>
</feature>
<protein>
    <submittedName>
        <fullName evidence="9">Trk-type K+ transport system membrane component</fullName>
    </submittedName>
</protein>
<keyword evidence="2" id="KW-0813">Transport</keyword>
<dbReference type="PANTHER" id="PTHR32024">
    <property type="entry name" value="TRK SYSTEM POTASSIUM UPTAKE PROTEIN TRKG-RELATED"/>
    <property type="match status" value="1"/>
</dbReference>
<feature type="transmembrane region" description="Helical" evidence="8">
    <location>
        <begin position="42"/>
        <end position="63"/>
    </location>
</feature>
<keyword evidence="10" id="KW-1185">Reference proteome</keyword>
<comment type="caution">
    <text evidence="9">The sequence shown here is derived from an EMBL/GenBank/DDBJ whole genome shotgun (WGS) entry which is preliminary data.</text>
</comment>
<evidence type="ECO:0000256" key="4">
    <source>
        <dbReference type="ARBA" id="ARBA00022692"/>
    </source>
</evidence>
<accession>A0A4Q7U7C9</accession>
<dbReference type="Proteomes" id="UP000291832">
    <property type="component" value="Unassembled WGS sequence"/>
</dbReference>
<feature type="transmembrane region" description="Helical" evidence="8">
    <location>
        <begin position="326"/>
        <end position="355"/>
    </location>
</feature>
<evidence type="ECO:0000313" key="9">
    <source>
        <dbReference type="EMBL" id="RZT68362.1"/>
    </source>
</evidence>
<comment type="subcellular location">
    <subcellularLocation>
        <location evidence="1">Cell membrane</location>
        <topology evidence="1">Multi-pass membrane protein</topology>
    </subcellularLocation>
</comment>
<feature type="transmembrane region" description="Helical" evidence="8">
    <location>
        <begin position="103"/>
        <end position="124"/>
    </location>
</feature>
<keyword evidence="7 8" id="KW-0472">Membrane</keyword>
<keyword evidence="3" id="KW-1003">Cell membrane</keyword>
<organism evidence="9 10">
    <name type="scientific">Leucobacter luti</name>
    <dbReference type="NCBI Taxonomy" id="340320"/>
    <lineage>
        <taxon>Bacteria</taxon>
        <taxon>Bacillati</taxon>
        <taxon>Actinomycetota</taxon>
        <taxon>Actinomycetes</taxon>
        <taxon>Micrococcales</taxon>
        <taxon>Microbacteriaceae</taxon>
        <taxon>Leucobacter</taxon>
    </lineage>
</organism>
<proteinExistence type="predicted"/>
<evidence type="ECO:0000256" key="8">
    <source>
        <dbReference type="SAM" id="Phobius"/>
    </source>
</evidence>
<keyword evidence="5 8" id="KW-1133">Transmembrane helix</keyword>
<sequence>MNVEDTPMDTRTGSIALARVRDLAHRVIARTRYLAGHSPARIAILVFAAAVLLFTALLMLPIASRTGTITALPDALFTAVSAVTVTGLTTVDTGEHWSMFGQVVILAAIQTGALGVVTIALLLARMVTRRLGVSGRVFAQSSIGTTGLGDVKRLLRVVVVTTFTIEFVLMLVLVPAFIVVEGSFGWGLWYGVFYAISAFANAGFTPHVGGIGQFANNPWILSSLAIGVFVGSFGFPVFLNLIRAKWTRKRWTLHTKLTIITTIVLFVLGTIAWAGFEWANPATIGGETWWAKIGNAFFASAMLRSGGFAVIDTESMTATTMLLSDALMFVGGGSGSTAGGIKVTTLAVLFLAIWAEAKGTQHTNAAGRRIPNSTLRLAISVVFLGATLVLTATALLTTVSNATLDRLLFETVSAFATCGLSVGISAEVGPFGKYVLSALMLVGRVGPIALASALAVRQRRELFRLPDERPIIG</sequence>
<dbReference type="AlphaFoldDB" id="A0A4Q7U7C9"/>
<feature type="transmembrane region" description="Helical" evidence="8">
    <location>
        <begin position="219"/>
        <end position="241"/>
    </location>
</feature>
<dbReference type="Pfam" id="PF02386">
    <property type="entry name" value="TrkH"/>
    <property type="match status" value="1"/>
</dbReference>
<evidence type="ECO:0000256" key="2">
    <source>
        <dbReference type="ARBA" id="ARBA00022448"/>
    </source>
</evidence>
<dbReference type="PANTHER" id="PTHR32024:SF1">
    <property type="entry name" value="KTR SYSTEM POTASSIUM UPTAKE PROTEIN B"/>
    <property type="match status" value="1"/>
</dbReference>
<feature type="transmembrane region" description="Helical" evidence="8">
    <location>
        <begin position="375"/>
        <end position="395"/>
    </location>
</feature>
<evidence type="ECO:0000256" key="7">
    <source>
        <dbReference type="ARBA" id="ARBA00023136"/>
    </source>
</evidence>
<keyword evidence="4 8" id="KW-0812">Transmembrane</keyword>
<reference evidence="9 10" key="1">
    <citation type="journal article" date="2015" name="Stand. Genomic Sci.">
        <title>Genomic Encyclopedia of Bacterial and Archaeal Type Strains, Phase III: the genomes of soil and plant-associated and newly described type strains.</title>
        <authorList>
            <person name="Whitman W.B."/>
            <person name="Woyke T."/>
            <person name="Klenk H.P."/>
            <person name="Zhou Y."/>
            <person name="Lilburn T.G."/>
            <person name="Beck B.J."/>
            <person name="De Vos P."/>
            <person name="Vandamme P."/>
            <person name="Eisen J.A."/>
            <person name="Garrity G."/>
            <person name="Hugenholtz P."/>
            <person name="Kyrpides N.C."/>
        </authorList>
    </citation>
    <scope>NUCLEOTIDE SEQUENCE [LARGE SCALE GENOMIC DNA]</scope>
    <source>
        <strain evidence="9 10">RF6</strain>
    </source>
</reference>
<evidence type="ECO:0000256" key="3">
    <source>
        <dbReference type="ARBA" id="ARBA00022475"/>
    </source>
</evidence>
<dbReference type="GO" id="GO:0030001">
    <property type="term" value="P:metal ion transport"/>
    <property type="evidence" value="ECO:0007669"/>
    <property type="project" value="UniProtKB-ARBA"/>
</dbReference>
<feature type="transmembrane region" description="Helical" evidence="8">
    <location>
        <begin position="154"/>
        <end position="180"/>
    </location>
</feature>
<feature type="transmembrane region" description="Helical" evidence="8">
    <location>
        <begin position="75"/>
        <end position="91"/>
    </location>
</feature>
<dbReference type="EMBL" id="SHKI01000002">
    <property type="protein sequence ID" value="RZT68362.1"/>
    <property type="molecule type" value="Genomic_DNA"/>
</dbReference>
<dbReference type="GO" id="GO:0005886">
    <property type="term" value="C:plasma membrane"/>
    <property type="evidence" value="ECO:0007669"/>
    <property type="project" value="UniProtKB-SubCell"/>
</dbReference>
<dbReference type="InterPro" id="IPR003445">
    <property type="entry name" value="Cat_transpt"/>
</dbReference>
<feature type="transmembrane region" description="Helical" evidence="8">
    <location>
        <begin position="434"/>
        <end position="456"/>
    </location>
</feature>
<feature type="transmembrane region" description="Helical" evidence="8">
    <location>
        <begin position="253"/>
        <end position="276"/>
    </location>
</feature>